<protein>
    <recommendedName>
        <fullName evidence="1">ParB-like N-terminal domain-containing protein</fullName>
    </recommendedName>
</protein>
<organism evidence="2">
    <name type="scientific">marine sediment metagenome</name>
    <dbReference type="NCBI Taxonomy" id="412755"/>
    <lineage>
        <taxon>unclassified sequences</taxon>
        <taxon>metagenomes</taxon>
        <taxon>ecological metagenomes</taxon>
    </lineage>
</organism>
<sequence>MKVKIADIQVGHRIRKVFGDIDGLATSIQRFGLINPICIDKSKHLIAGERRLKAHIKLGKKEIEVKYFENLPEYEKKEIELEENIRRKGLTWQEELEAKLTLHELKQAKEGKRMQKSGAPGWGVKDTALALDKSEGSISQALQLAKAIRIFPSLAKEKNESTAFKKYKRMQEGFLRAEVNRRRGKRVVPNIIHGDCIVETKKMKDGCYDMILADFPFGVDVKKSAGL</sequence>
<comment type="caution">
    <text evidence="2">The sequence shown here is derived from an EMBL/GenBank/DDBJ whole genome shotgun (WGS) entry which is preliminary data.</text>
</comment>
<accession>X1H4P7</accession>
<feature type="non-terminal residue" evidence="2">
    <location>
        <position position="227"/>
    </location>
</feature>
<dbReference type="EMBL" id="BARU01025327">
    <property type="protein sequence ID" value="GAH65141.1"/>
    <property type="molecule type" value="Genomic_DNA"/>
</dbReference>
<name>X1H4P7_9ZZZZ</name>
<feature type="domain" description="ParB-like N-terminal" evidence="1">
    <location>
        <begin position="1"/>
        <end position="85"/>
    </location>
</feature>
<dbReference type="Gene3D" id="3.90.1530.10">
    <property type="entry name" value="Conserved hypothetical protein from pyrococcus furiosus pfu- 392566-001, ParB domain"/>
    <property type="match status" value="1"/>
</dbReference>
<gene>
    <name evidence="2" type="ORF">S03H2_40821</name>
</gene>
<dbReference type="InterPro" id="IPR003115">
    <property type="entry name" value="ParB_N"/>
</dbReference>
<dbReference type="InterPro" id="IPR036086">
    <property type="entry name" value="ParB/Sulfiredoxin_sf"/>
</dbReference>
<dbReference type="GO" id="GO:0007059">
    <property type="term" value="P:chromosome segregation"/>
    <property type="evidence" value="ECO:0007669"/>
    <property type="project" value="TreeGrafter"/>
</dbReference>
<evidence type="ECO:0000313" key="2">
    <source>
        <dbReference type="EMBL" id="GAH65141.1"/>
    </source>
</evidence>
<dbReference type="GO" id="GO:0045881">
    <property type="term" value="P:positive regulation of sporulation resulting in formation of a cellular spore"/>
    <property type="evidence" value="ECO:0007669"/>
    <property type="project" value="TreeGrafter"/>
</dbReference>
<dbReference type="SMART" id="SM00470">
    <property type="entry name" value="ParB"/>
    <property type="match status" value="1"/>
</dbReference>
<dbReference type="SUPFAM" id="SSF110849">
    <property type="entry name" value="ParB/Sulfiredoxin"/>
    <property type="match status" value="1"/>
</dbReference>
<dbReference type="Pfam" id="PF02195">
    <property type="entry name" value="ParB_N"/>
    <property type="match status" value="1"/>
</dbReference>
<dbReference type="AlphaFoldDB" id="X1H4P7"/>
<dbReference type="InterPro" id="IPR050336">
    <property type="entry name" value="Chromosome_partition/occlusion"/>
</dbReference>
<evidence type="ECO:0000259" key="1">
    <source>
        <dbReference type="SMART" id="SM00470"/>
    </source>
</evidence>
<dbReference type="PANTHER" id="PTHR33375">
    <property type="entry name" value="CHROMOSOME-PARTITIONING PROTEIN PARB-RELATED"/>
    <property type="match status" value="1"/>
</dbReference>
<dbReference type="PANTHER" id="PTHR33375:SF1">
    <property type="entry name" value="CHROMOSOME-PARTITIONING PROTEIN PARB-RELATED"/>
    <property type="match status" value="1"/>
</dbReference>
<dbReference type="GO" id="GO:0005694">
    <property type="term" value="C:chromosome"/>
    <property type="evidence" value="ECO:0007669"/>
    <property type="project" value="TreeGrafter"/>
</dbReference>
<reference evidence="2" key="1">
    <citation type="journal article" date="2014" name="Front. Microbiol.">
        <title>High frequency of phylogenetically diverse reductive dehalogenase-homologous genes in deep subseafloor sedimentary metagenomes.</title>
        <authorList>
            <person name="Kawai M."/>
            <person name="Futagami T."/>
            <person name="Toyoda A."/>
            <person name="Takaki Y."/>
            <person name="Nishi S."/>
            <person name="Hori S."/>
            <person name="Arai W."/>
            <person name="Tsubouchi T."/>
            <person name="Morono Y."/>
            <person name="Uchiyama I."/>
            <person name="Ito T."/>
            <person name="Fujiyama A."/>
            <person name="Inagaki F."/>
            <person name="Takami H."/>
        </authorList>
    </citation>
    <scope>NUCLEOTIDE SEQUENCE</scope>
    <source>
        <strain evidence="2">Expedition CK06-06</strain>
    </source>
</reference>
<proteinExistence type="predicted"/>